<sequence>MGDINPVTYAIEIVRWCYFNGTIDRTADFGALCLSFILAFVLITISYIR</sequence>
<evidence type="ECO:0000313" key="3">
    <source>
        <dbReference type="Proteomes" id="UP001065549"/>
    </source>
</evidence>
<keyword evidence="1" id="KW-1133">Transmembrane helix</keyword>
<dbReference type="RefSeq" id="WP_253021002.1">
    <property type="nucleotide sequence ID" value="NZ_JAJAGH010000009.1"/>
</dbReference>
<reference evidence="2" key="1">
    <citation type="submission" date="2022-09" db="EMBL/GenBank/DDBJ databases">
        <title>Culturomic study of gut microbiota in children with autism spectrum disorder.</title>
        <authorList>
            <person name="Efimov B.A."/>
            <person name="Chaplin A.V."/>
            <person name="Sokolova S.R."/>
            <person name="Pikina A.P."/>
            <person name="Korzhanova M."/>
            <person name="Belova V."/>
            <person name="Korostin D."/>
        </authorList>
    </citation>
    <scope>NUCLEOTIDE SEQUENCE</scope>
    <source>
        <strain evidence="2">ASD5510</strain>
    </source>
</reference>
<keyword evidence="1" id="KW-0812">Transmembrane</keyword>
<dbReference type="Proteomes" id="UP001065549">
    <property type="component" value="Unassembled WGS sequence"/>
</dbReference>
<keyword evidence="1" id="KW-0472">Membrane</keyword>
<proteinExistence type="predicted"/>
<gene>
    <name evidence="2" type="ORF">OBO34_20355</name>
</gene>
<dbReference type="EMBL" id="JAOSHN010000012">
    <property type="protein sequence ID" value="MCU7380669.1"/>
    <property type="molecule type" value="Genomic_DNA"/>
</dbReference>
<feature type="transmembrane region" description="Helical" evidence="1">
    <location>
        <begin position="29"/>
        <end position="48"/>
    </location>
</feature>
<comment type="caution">
    <text evidence="2">The sequence shown here is derived from an EMBL/GenBank/DDBJ whole genome shotgun (WGS) entry which is preliminary data.</text>
</comment>
<keyword evidence="3" id="KW-1185">Reference proteome</keyword>
<organism evidence="2 3">
    <name type="scientific">Hominibacterium faecale</name>
    <dbReference type="NCBI Taxonomy" id="2839743"/>
    <lineage>
        <taxon>Bacteria</taxon>
        <taxon>Bacillati</taxon>
        <taxon>Bacillota</taxon>
        <taxon>Clostridia</taxon>
        <taxon>Peptostreptococcales</taxon>
        <taxon>Anaerovoracaceae</taxon>
        <taxon>Hominibacterium</taxon>
    </lineage>
</organism>
<evidence type="ECO:0000256" key="1">
    <source>
        <dbReference type="SAM" id="Phobius"/>
    </source>
</evidence>
<dbReference type="AlphaFoldDB" id="A0A9J6QZ00"/>
<protein>
    <submittedName>
        <fullName evidence="2">Uncharacterized protein</fullName>
    </submittedName>
</protein>
<name>A0A9J6QZ00_9FIRM</name>
<evidence type="ECO:0000313" key="2">
    <source>
        <dbReference type="EMBL" id="MCU7380669.1"/>
    </source>
</evidence>
<accession>A0A9J6QZ00</accession>